<proteinExistence type="predicted"/>
<dbReference type="AlphaFoldDB" id="A0A5E4QD71"/>
<gene>
    <name evidence="1" type="ORF">LSINAPIS_LOCUS6829</name>
</gene>
<reference evidence="1 2" key="1">
    <citation type="submission" date="2017-07" db="EMBL/GenBank/DDBJ databases">
        <authorList>
            <person name="Talla V."/>
            <person name="Backstrom N."/>
        </authorList>
    </citation>
    <scope>NUCLEOTIDE SEQUENCE [LARGE SCALE GENOMIC DNA]</scope>
</reference>
<sequence length="240" mass="26638">MGGGVLLCASKKMHVQHQREWGCPGVESLWATIPVETLKISGNRNIHIGLVYAPPDSQLPIRLESIYSRLAEVLATHPNDYFILCGDFNLPNVTWTDSGPTLQKRGPVELQNAFRGERRGYWRATGPQSIDAACVRCANHQPVPPCALFSSSRCHFLHQVKRFSYTTSTENSTTALKMWALERNCTKHCEPGCIVIGERTKLYACTSCCTTSLCNYGSGGLRNVVSFNILLLIALSKYIM</sequence>
<evidence type="ECO:0000313" key="1">
    <source>
        <dbReference type="EMBL" id="VVC95017.1"/>
    </source>
</evidence>
<protein>
    <submittedName>
        <fullName evidence="1">Uncharacterized protein</fullName>
    </submittedName>
</protein>
<dbReference type="SUPFAM" id="SSF56219">
    <property type="entry name" value="DNase I-like"/>
    <property type="match status" value="1"/>
</dbReference>
<organism evidence="1 2">
    <name type="scientific">Leptidea sinapis</name>
    <dbReference type="NCBI Taxonomy" id="189913"/>
    <lineage>
        <taxon>Eukaryota</taxon>
        <taxon>Metazoa</taxon>
        <taxon>Ecdysozoa</taxon>
        <taxon>Arthropoda</taxon>
        <taxon>Hexapoda</taxon>
        <taxon>Insecta</taxon>
        <taxon>Pterygota</taxon>
        <taxon>Neoptera</taxon>
        <taxon>Endopterygota</taxon>
        <taxon>Lepidoptera</taxon>
        <taxon>Glossata</taxon>
        <taxon>Ditrysia</taxon>
        <taxon>Papilionoidea</taxon>
        <taxon>Pieridae</taxon>
        <taxon>Dismorphiinae</taxon>
        <taxon>Leptidea</taxon>
    </lineage>
</organism>
<evidence type="ECO:0000313" key="2">
    <source>
        <dbReference type="Proteomes" id="UP000324832"/>
    </source>
</evidence>
<dbReference type="InterPro" id="IPR036691">
    <property type="entry name" value="Endo/exonu/phosph_ase_sf"/>
</dbReference>
<name>A0A5E4QD71_9NEOP</name>
<keyword evidence="2" id="KW-1185">Reference proteome</keyword>
<dbReference type="EMBL" id="FZQP02002214">
    <property type="protein sequence ID" value="VVC95017.1"/>
    <property type="molecule type" value="Genomic_DNA"/>
</dbReference>
<dbReference type="Gene3D" id="3.60.10.10">
    <property type="entry name" value="Endonuclease/exonuclease/phosphatase"/>
    <property type="match status" value="1"/>
</dbReference>
<dbReference type="Proteomes" id="UP000324832">
    <property type="component" value="Unassembled WGS sequence"/>
</dbReference>
<accession>A0A5E4QD71</accession>